<dbReference type="CDD" id="cd04731">
    <property type="entry name" value="HisF"/>
    <property type="match status" value="1"/>
</dbReference>
<dbReference type="GO" id="GO:0000107">
    <property type="term" value="F:imidazoleglycerol-phosphate synthase activity"/>
    <property type="evidence" value="ECO:0007669"/>
    <property type="project" value="InterPro"/>
</dbReference>
<keyword evidence="4" id="KW-0315">Glutamine amidotransferase</keyword>
<dbReference type="InterPro" id="IPR029062">
    <property type="entry name" value="Class_I_gatase-like"/>
</dbReference>
<dbReference type="GO" id="GO:0000105">
    <property type="term" value="P:L-histidine biosynthetic process"/>
    <property type="evidence" value="ECO:0007669"/>
    <property type="project" value="UniProtKB-UniPathway"/>
</dbReference>
<gene>
    <name evidence="11" type="ORF">BCR44DRAFT_1480202</name>
</gene>
<evidence type="ECO:0000256" key="8">
    <source>
        <dbReference type="ARBA" id="ARBA00049534"/>
    </source>
</evidence>
<protein>
    <submittedName>
        <fullName evidence="11">Imidazole glycerol phosphate synthase</fullName>
    </submittedName>
</protein>
<dbReference type="STRING" id="765915.A0A1Y2HGN1"/>
<comment type="catalytic activity">
    <reaction evidence="8">
        <text>L-glutamine + H2O = L-glutamate + NH4(+)</text>
        <dbReference type="Rhea" id="RHEA:15889"/>
        <dbReference type="ChEBI" id="CHEBI:15377"/>
        <dbReference type="ChEBI" id="CHEBI:28938"/>
        <dbReference type="ChEBI" id="CHEBI:29985"/>
        <dbReference type="ChEBI" id="CHEBI:58359"/>
        <dbReference type="EC" id="3.5.1.2"/>
    </reaction>
</comment>
<sequence>MPVTSAKVYLLDYGAGNVRSLVNAVKHSSGIDLIPISSEADFATADIVVFPGVGAFGQAIDGLRAKGFPFFGICVGLQSLFASSTESPGVTGLGVIPYTITKFSSDSKVVPHMGWNGTVVANSAHASAADLIDPAASYYFVHSFAAIWDDANADVLNKVTLSATRYGDQVFVAAFHPEKSGLAGLQLIRKYLSTATAVAPLPATSTSFLASLPSTSSSSSSTSVTAISDKLTKRIIACLDIRANDAGALVVTKGHGYDVRENPTTAHEIAFLNITSFRSVPVADLPMLDLLRRASQSIFVPLTIGGGIRDIVEPSGRVVSALDVVAEYFRAGADKVSIGSDAVYAAEQVWAGKVNGQWPAKAGKTAIEQIARVYGAQAVVVSVDPRRVYVADPSLTTHHTIRTAKAGPNGEQYCWYECTVKGGREARDLDVVQLVTACEYLGAGEVLLNCMDTDGSKSGFDLELTAMVKQAVKIPVVASSGAGHVKHFEEVFEATNADAALAAGIFHRKEVPLPSVKTYLSEVGVPTRLV</sequence>
<dbReference type="Pfam" id="PF00117">
    <property type="entry name" value="GATase"/>
    <property type="match status" value="1"/>
</dbReference>
<comment type="caution">
    <text evidence="11">The sequence shown here is derived from an EMBL/GenBank/DDBJ whole genome shotgun (WGS) entry which is preliminary data.</text>
</comment>
<evidence type="ECO:0000256" key="1">
    <source>
        <dbReference type="ARBA" id="ARBA00005091"/>
    </source>
</evidence>
<dbReference type="Pfam" id="PF00977">
    <property type="entry name" value="His_biosynth"/>
    <property type="match status" value="1"/>
</dbReference>
<evidence type="ECO:0000256" key="4">
    <source>
        <dbReference type="ARBA" id="ARBA00022962"/>
    </source>
</evidence>
<evidence type="ECO:0000256" key="2">
    <source>
        <dbReference type="ARBA" id="ARBA00022605"/>
    </source>
</evidence>
<dbReference type="InterPro" id="IPR006062">
    <property type="entry name" value="His_biosynth"/>
</dbReference>
<reference evidence="11 12" key="1">
    <citation type="submission" date="2016-07" db="EMBL/GenBank/DDBJ databases">
        <title>Pervasive Adenine N6-methylation of Active Genes in Fungi.</title>
        <authorList>
            <consortium name="DOE Joint Genome Institute"/>
            <person name="Mondo S.J."/>
            <person name="Dannebaum R.O."/>
            <person name="Kuo R.C."/>
            <person name="Labutti K."/>
            <person name="Haridas S."/>
            <person name="Kuo A."/>
            <person name="Salamov A."/>
            <person name="Ahrendt S.R."/>
            <person name="Lipzen A."/>
            <person name="Sullivan W."/>
            <person name="Andreopoulos W.B."/>
            <person name="Clum A."/>
            <person name="Lindquist E."/>
            <person name="Daum C."/>
            <person name="Ramamoorthy G.K."/>
            <person name="Gryganskyi A."/>
            <person name="Culley D."/>
            <person name="Magnuson J.K."/>
            <person name="James T.Y."/>
            <person name="O'Malley M.A."/>
            <person name="Stajich J.E."/>
            <person name="Spatafora J.W."/>
            <person name="Visel A."/>
            <person name="Grigoriev I.V."/>
        </authorList>
    </citation>
    <scope>NUCLEOTIDE SEQUENCE [LARGE SCALE GENOMIC DNA]</scope>
    <source>
        <strain evidence="11 12">PL171</strain>
    </source>
</reference>
<keyword evidence="5 9" id="KW-0368">Histidine biosynthesis</keyword>
<dbReference type="InterPro" id="IPR010139">
    <property type="entry name" value="Imidazole-glycPsynth_HisH"/>
</dbReference>
<evidence type="ECO:0000256" key="6">
    <source>
        <dbReference type="ARBA" id="ARBA00023239"/>
    </source>
</evidence>
<evidence type="ECO:0000256" key="9">
    <source>
        <dbReference type="RuleBase" id="RU003657"/>
    </source>
</evidence>
<evidence type="ECO:0000259" key="10">
    <source>
        <dbReference type="Pfam" id="PF00117"/>
    </source>
</evidence>
<dbReference type="SUPFAM" id="SSF51366">
    <property type="entry name" value="Ribulose-phoshate binding barrel"/>
    <property type="match status" value="1"/>
</dbReference>
<proteinExistence type="inferred from homology"/>
<dbReference type="UniPathway" id="UPA00031">
    <property type="reaction ID" value="UER00010"/>
</dbReference>
<evidence type="ECO:0000256" key="7">
    <source>
        <dbReference type="ARBA" id="ARBA00047838"/>
    </source>
</evidence>
<dbReference type="InterPro" id="IPR017926">
    <property type="entry name" value="GATASE"/>
</dbReference>
<keyword evidence="6" id="KW-0456">Lyase</keyword>
<dbReference type="PROSITE" id="PS51273">
    <property type="entry name" value="GATASE_TYPE_1"/>
    <property type="match status" value="1"/>
</dbReference>
<evidence type="ECO:0000313" key="11">
    <source>
        <dbReference type="EMBL" id="ORZ32222.1"/>
    </source>
</evidence>
<dbReference type="NCBIfam" id="TIGR01855">
    <property type="entry name" value="IMP_synth_hisH"/>
    <property type="match status" value="1"/>
</dbReference>
<dbReference type="OrthoDB" id="10254903at2759"/>
<dbReference type="GO" id="GO:0004359">
    <property type="term" value="F:glutaminase activity"/>
    <property type="evidence" value="ECO:0007669"/>
    <property type="project" value="UniProtKB-EC"/>
</dbReference>
<dbReference type="InterPro" id="IPR011060">
    <property type="entry name" value="RibuloseP-bd_barrel"/>
</dbReference>
<comment type="pathway">
    <text evidence="1">Amino-acid biosynthesis; L-histidine biosynthesis; L-histidine from 5-phospho-alpha-D-ribose 1-diphosphate: step 5/9.</text>
</comment>
<dbReference type="PANTHER" id="PTHR21235:SF2">
    <property type="entry name" value="IMIDAZOLE GLYCEROL PHOSPHATE SYNTHASE HISHF"/>
    <property type="match status" value="1"/>
</dbReference>
<dbReference type="Proteomes" id="UP000193411">
    <property type="component" value="Unassembled WGS sequence"/>
</dbReference>
<comment type="catalytic activity">
    <reaction evidence="7">
        <text>5-[(5-phospho-1-deoxy-D-ribulos-1-ylimino)methylamino]-1-(5-phospho-beta-D-ribosyl)imidazole-4-carboxamide + L-glutamine = D-erythro-1-(imidazol-4-yl)glycerol 3-phosphate + 5-amino-1-(5-phospho-beta-D-ribosyl)imidazole-4-carboxamide + L-glutamate + H(+)</text>
        <dbReference type="Rhea" id="RHEA:24793"/>
        <dbReference type="ChEBI" id="CHEBI:15378"/>
        <dbReference type="ChEBI" id="CHEBI:29985"/>
        <dbReference type="ChEBI" id="CHEBI:58278"/>
        <dbReference type="ChEBI" id="CHEBI:58359"/>
        <dbReference type="ChEBI" id="CHEBI:58475"/>
        <dbReference type="ChEBI" id="CHEBI:58525"/>
        <dbReference type="EC" id="4.3.2.10"/>
    </reaction>
</comment>
<dbReference type="GO" id="GO:0016829">
    <property type="term" value="F:lyase activity"/>
    <property type="evidence" value="ECO:0007669"/>
    <property type="project" value="UniProtKB-KW"/>
</dbReference>
<dbReference type="Gene3D" id="3.40.50.880">
    <property type="match status" value="1"/>
</dbReference>
<dbReference type="InterPro" id="IPR004651">
    <property type="entry name" value="HisF"/>
</dbReference>
<dbReference type="AlphaFoldDB" id="A0A1Y2HGN1"/>
<keyword evidence="2 9" id="KW-0028">Amino-acid biosynthesis</keyword>
<dbReference type="InterPro" id="IPR013785">
    <property type="entry name" value="Aldolase_TIM"/>
</dbReference>
<dbReference type="Gene3D" id="3.20.20.70">
    <property type="entry name" value="Aldolase class I"/>
    <property type="match status" value="1"/>
</dbReference>
<feature type="domain" description="Glutamine amidotransferase" evidence="10">
    <location>
        <begin position="10"/>
        <end position="186"/>
    </location>
</feature>
<evidence type="ECO:0000256" key="5">
    <source>
        <dbReference type="ARBA" id="ARBA00023102"/>
    </source>
</evidence>
<dbReference type="EMBL" id="MCFL01000049">
    <property type="protein sequence ID" value="ORZ32222.1"/>
    <property type="molecule type" value="Genomic_DNA"/>
</dbReference>
<name>A0A1Y2HGN1_9FUNG</name>
<dbReference type="PANTHER" id="PTHR21235">
    <property type="entry name" value="IMIDAZOLE GLYCEROL PHOSPHATE SYNTHASE SUBUNIT HISF/H IGP SYNTHASE SUBUNIT HISF/H"/>
    <property type="match status" value="1"/>
</dbReference>
<evidence type="ECO:0000256" key="3">
    <source>
        <dbReference type="ARBA" id="ARBA00022801"/>
    </source>
</evidence>
<dbReference type="SUPFAM" id="SSF52317">
    <property type="entry name" value="Class I glutamine amidotransferase-like"/>
    <property type="match status" value="1"/>
</dbReference>
<accession>A0A1Y2HGN1</accession>
<dbReference type="InterPro" id="IPR050064">
    <property type="entry name" value="IGPS_HisA/HisF"/>
</dbReference>
<organism evidence="11 12">
    <name type="scientific">Catenaria anguillulae PL171</name>
    <dbReference type="NCBI Taxonomy" id="765915"/>
    <lineage>
        <taxon>Eukaryota</taxon>
        <taxon>Fungi</taxon>
        <taxon>Fungi incertae sedis</taxon>
        <taxon>Blastocladiomycota</taxon>
        <taxon>Blastocladiomycetes</taxon>
        <taxon>Blastocladiales</taxon>
        <taxon>Catenariaceae</taxon>
        <taxon>Catenaria</taxon>
    </lineage>
</organism>
<keyword evidence="12" id="KW-1185">Reference proteome</keyword>
<evidence type="ECO:0000313" key="12">
    <source>
        <dbReference type="Proteomes" id="UP000193411"/>
    </source>
</evidence>
<comment type="similarity">
    <text evidence="9">Belongs to the HisA/HisF family.</text>
</comment>
<keyword evidence="3" id="KW-0378">Hydrolase</keyword>